<name>A0A5J4FZS1_9FLAO</name>
<dbReference type="Proteomes" id="UP000326994">
    <property type="component" value="Unassembled WGS sequence"/>
</dbReference>
<feature type="domain" description="DUF3108" evidence="1">
    <location>
        <begin position="30"/>
        <end position="223"/>
    </location>
</feature>
<reference evidence="2 3" key="1">
    <citation type="submission" date="2019-08" db="EMBL/GenBank/DDBJ databases">
        <title>Ulvibacter marinistellae sp. nov., isolated from a starfish, Patiria pectinifera.</title>
        <authorList>
            <person name="Kawano K."/>
            <person name="Ushijima N."/>
            <person name="Kihara M."/>
            <person name="Itoh H."/>
        </authorList>
    </citation>
    <scope>NUCLEOTIDE SEQUENCE [LARGE SCALE GENOMIC DNA]</scope>
    <source>
        <strain evidence="2 3">KK4</strain>
    </source>
</reference>
<dbReference type="Pfam" id="PF21347">
    <property type="entry name" value="DUF3108_like"/>
    <property type="match status" value="1"/>
</dbReference>
<evidence type="ECO:0000259" key="1">
    <source>
        <dbReference type="Pfam" id="PF21347"/>
    </source>
</evidence>
<dbReference type="OrthoDB" id="665223at2"/>
<comment type="caution">
    <text evidence="2">The sequence shown here is derived from an EMBL/GenBank/DDBJ whole genome shotgun (WGS) entry which is preliminary data.</text>
</comment>
<dbReference type="RefSeq" id="WP_151893457.1">
    <property type="nucleotide sequence ID" value="NZ_BKCF01000001.1"/>
</dbReference>
<sequence length="228" mass="24974">MKTIITCIFAIIITTTIIGQNDCSTFYPFKEGTKTEITTYDKKNKVAAKVTYVVSSVSNNNLKSVAAMQSTIKGADGNEISQTTYNVTCSNDGIEIDFNSMFSPQLAMQFKDMETDVSGTNIILPNNLTVGQTLPEATMNARINMSGITMNMDVKMTNRKVVAQESITTPAGTFDCYVLEYTSELKMGMSKKGSAKQWIAKGVGMVKQEDYNKRGKVTSSSLLTSFTK</sequence>
<accession>A0A5J4FZS1</accession>
<gene>
    <name evidence="2" type="ORF">ULMS_10530</name>
</gene>
<evidence type="ECO:0000313" key="3">
    <source>
        <dbReference type="Proteomes" id="UP000326994"/>
    </source>
</evidence>
<dbReference type="InterPro" id="IPR049279">
    <property type="entry name" value="DUF3108-like"/>
</dbReference>
<protein>
    <recommendedName>
        <fullName evidence="1">DUF3108 domain-containing protein</fullName>
    </recommendedName>
</protein>
<evidence type="ECO:0000313" key="2">
    <source>
        <dbReference type="EMBL" id="GEQ85545.1"/>
    </source>
</evidence>
<proteinExistence type="predicted"/>
<dbReference type="Gene3D" id="2.40.360.20">
    <property type="match status" value="1"/>
</dbReference>
<dbReference type="AlphaFoldDB" id="A0A5J4FZS1"/>
<dbReference type="EMBL" id="BKCF01000001">
    <property type="protein sequence ID" value="GEQ85545.1"/>
    <property type="molecule type" value="Genomic_DNA"/>
</dbReference>
<keyword evidence="3" id="KW-1185">Reference proteome</keyword>
<organism evidence="2 3">
    <name type="scientific">Patiriisocius marinistellae</name>
    <dbReference type="NCBI Taxonomy" id="2494560"/>
    <lineage>
        <taxon>Bacteria</taxon>
        <taxon>Pseudomonadati</taxon>
        <taxon>Bacteroidota</taxon>
        <taxon>Flavobacteriia</taxon>
        <taxon>Flavobacteriales</taxon>
        <taxon>Flavobacteriaceae</taxon>
        <taxon>Patiriisocius</taxon>
    </lineage>
</organism>